<dbReference type="Pfam" id="PF18031">
    <property type="entry name" value="UCH_C"/>
    <property type="match status" value="1"/>
</dbReference>
<evidence type="ECO:0000256" key="9">
    <source>
        <dbReference type="PIRNR" id="PIRNR038120"/>
    </source>
</evidence>
<dbReference type="Pfam" id="PF01088">
    <property type="entry name" value="Peptidase_C12"/>
    <property type="match status" value="1"/>
</dbReference>
<evidence type="ECO:0000256" key="5">
    <source>
        <dbReference type="ARBA" id="ARBA00022786"/>
    </source>
</evidence>
<dbReference type="PANTHER" id="PTHR10589">
    <property type="entry name" value="UBIQUITIN CARBOXYL-TERMINAL HYDROLASE"/>
    <property type="match status" value="1"/>
</dbReference>
<keyword evidence="6 9" id="KW-0378">Hydrolase</keyword>
<evidence type="ECO:0000259" key="15">
    <source>
        <dbReference type="PROSITE" id="PS52048"/>
    </source>
</evidence>
<dbReference type="PROSITE" id="PS52049">
    <property type="entry name" value="ULD"/>
    <property type="match status" value="1"/>
</dbReference>
<comment type="catalytic activity">
    <reaction evidence="1 9 12 13">
        <text>Thiol-dependent hydrolysis of ester, thioester, amide, peptide and isopeptide bonds formed by the C-terminal Gly of ubiquitin (a 76-residue protein attached to proteins as an intracellular targeting signal).</text>
        <dbReference type="EC" id="3.4.19.12"/>
    </reaction>
</comment>
<dbReference type="CDD" id="cd09617">
    <property type="entry name" value="Peptidase_C12_UCH37_BAP1"/>
    <property type="match status" value="1"/>
</dbReference>
<dbReference type="AlphaFoldDB" id="A0A9D4TGI3"/>
<evidence type="ECO:0000256" key="3">
    <source>
        <dbReference type="ARBA" id="ARBA00009326"/>
    </source>
</evidence>
<name>A0A9D4TGI3_CHLVU</name>
<evidence type="ECO:0000256" key="2">
    <source>
        <dbReference type="ARBA" id="ARBA00004123"/>
    </source>
</evidence>
<feature type="site" description="Transition state stabilizer" evidence="12">
    <location>
        <position position="77"/>
    </location>
</feature>
<dbReference type="GO" id="GO:0004843">
    <property type="term" value="F:cysteine-type deubiquitinase activity"/>
    <property type="evidence" value="ECO:0007669"/>
    <property type="project" value="UniProtKB-UniRule"/>
</dbReference>
<dbReference type="PANTHER" id="PTHR10589:SF16">
    <property type="entry name" value="UBIQUITIN CARBOXYL-TERMINAL HYDROLASE ISOZYME L5"/>
    <property type="match status" value="1"/>
</dbReference>
<evidence type="ECO:0000256" key="6">
    <source>
        <dbReference type="ARBA" id="ARBA00022801"/>
    </source>
</evidence>
<gene>
    <name evidence="16" type="ORF">D9Q98_008358</name>
</gene>
<evidence type="ECO:0000256" key="4">
    <source>
        <dbReference type="ARBA" id="ARBA00022670"/>
    </source>
</evidence>
<dbReference type="InterPro" id="IPR001578">
    <property type="entry name" value="Peptidase_C12_UCH"/>
</dbReference>
<accession>A0A9D4TGI3</accession>
<dbReference type="PIRSF" id="PIRSF038120">
    <property type="entry name" value="Ubiquitinyl_hydrolase_UCH37"/>
    <property type="match status" value="1"/>
</dbReference>
<feature type="compositionally biased region" description="Basic and acidic residues" evidence="14">
    <location>
        <begin position="286"/>
        <end position="308"/>
    </location>
</feature>
<feature type="domain" description="UCH catalytic" evidence="15">
    <location>
        <begin position="3"/>
        <end position="219"/>
    </location>
</feature>
<feature type="active site" description="Nucleophile" evidence="10 12">
    <location>
        <position position="83"/>
    </location>
</feature>
<keyword evidence="4 9" id="KW-0645">Protease</keyword>
<evidence type="ECO:0000313" key="16">
    <source>
        <dbReference type="EMBL" id="KAI3424977.1"/>
    </source>
</evidence>
<keyword evidence="7 9" id="KW-0788">Thiol protease</keyword>
<dbReference type="Gene3D" id="1.20.58.860">
    <property type="match status" value="1"/>
</dbReference>
<protein>
    <recommendedName>
        <fullName evidence="9 13">Ubiquitin carboxyl-terminal hydrolase</fullName>
        <ecNumber evidence="9 13">3.4.19.12</ecNumber>
    </recommendedName>
</protein>
<dbReference type="FunFam" id="3.40.532.10:FF:000003">
    <property type="entry name" value="Ubiquitin carboxyl-terminal hydrolase"/>
    <property type="match status" value="1"/>
</dbReference>
<dbReference type="OrthoDB" id="1924260at2759"/>
<dbReference type="Proteomes" id="UP001055712">
    <property type="component" value="Unassembled WGS sequence"/>
</dbReference>
<feature type="compositionally biased region" description="Low complexity" evidence="14">
    <location>
        <begin position="272"/>
        <end position="282"/>
    </location>
</feature>
<dbReference type="PRINTS" id="PR00707">
    <property type="entry name" value="UBCTHYDRLASE"/>
</dbReference>
<dbReference type="InterPro" id="IPR041507">
    <property type="entry name" value="UCH_C"/>
</dbReference>
<evidence type="ECO:0000256" key="7">
    <source>
        <dbReference type="ARBA" id="ARBA00022807"/>
    </source>
</evidence>
<dbReference type="GO" id="GO:0006511">
    <property type="term" value="P:ubiquitin-dependent protein catabolic process"/>
    <property type="evidence" value="ECO:0007669"/>
    <property type="project" value="UniProtKB-UniRule"/>
</dbReference>
<comment type="subcellular location">
    <subcellularLocation>
        <location evidence="2">Nucleus</location>
    </subcellularLocation>
</comment>
<evidence type="ECO:0000256" key="8">
    <source>
        <dbReference type="ARBA" id="ARBA00023242"/>
    </source>
</evidence>
<proteinExistence type="inferred from homology"/>
<reference evidence="16" key="1">
    <citation type="journal article" date="2019" name="Plant J.">
        <title>Chlorella vulgaris genome assembly and annotation reveals the molecular basis for metabolic acclimation to high light conditions.</title>
        <authorList>
            <person name="Cecchin M."/>
            <person name="Marcolungo L."/>
            <person name="Rossato M."/>
            <person name="Girolomoni L."/>
            <person name="Cosentino E."/>
            <person name="Cuine S."/>
            <person name="Li-Beisson Y."/>
            <person name="Delledonne M."/>
            <person name="Ballottari M."/>
        </authorList>
    </citation>
    <scope>NUCLEOTIDE SEQUENCE</scope>
    <source>
        <strain evidence="16">211/11P</strain>
    </source>
</reference>
<comment type="caution">
    <text evidence="16">The sequence shown here is derived from an EMBL/GenBank/DDBJ whole genome shotgun (WGS) entry which is preliminary data.</text>
</comment>
<dbReference type="SUPFAM" id="SSF54001">
    <property type="entry name" value="Cysteine proteinases"/>
    <property type="match status" value="1"/>
</dbReference>
<keyword evidence="8" id="KW-0539">Nucleus</keyword>
<dbReference type="GO" id="GO:0005634">
    <property type="term" value="C:nucleus"/>
    <property type="evidence" value="ECO:0007669"/>
    <property type="project" value="UniProtKB-SubCell"/>
</dbReference>
<feature type="active site" description="Proton donor" evidence="10 12">
    <location>
        <position position="158"/>
    </location>
</feature>
<dbReference type="PROSITE" id="PS52048">
    <property type="entry name" value="UCH_DOMAIN"/>
    <property type="match status" value="1"/>
</dbReference>
<sequence>MAEWTTIESDPGVFSELLERMGVKGVQMEELWSLDEDSLNSIKPIYGLIFLFKWQKEADARPVSIDYEERGVFFASQVISNACATQAIVSVLMNRPDLEIGPELAQLRDFTAGFPPDMKGLAIGNSDTIRLVHNSFSPPQPMVPDKDEEDNEKGDAFHFIAYVPVGGCLYELDGLKPGPIKLADCGEDDWLGKAAAAITERMGRYAASEVKFNLMACIEDRRQKYGRELAQQQHLQERIRAKLGNSQPPAAAAAPGGGGSGGGEEEEELPADPDTLAAQLSESEAEADRLRQQLEMEEERRRRWADENVRRRTDYIPFAFQLLSALAERGELQPLVQAARQAHTAKWEQRQQKQ</sequence>
<dbReference type="EC" id="3.4.19.12" evidence="9 13"/>
<evidence type="ECO:0000256" key="10">
    <source>
        <dbReference type="PIRSR" id="PIRSR038120-1"/>
    </source>
</evidence>
<dbReference type="GO" id="GO:0005737">
    <property type="term" value="C:cytoplasm"/>
    <property type="evidence" value="ECO:0007669"/>
    <property type="project" value="TreeGrafter"/>
</dbReference>
<dbReference type="InterPro" id="IPR038765">
    <property type="entry name" value="Papain-like_cys_pep_sf"/>
</dbReference>
<feature type="site" description="Important for enzyme activity" evidence="11 12">
    <location>
        <position position="173"/>
    </location>
</feature>
<comment type="similarity">
    <text evidence="3 9 12 13">Belongs to the peptidase C12 family.</text>
</comment>
<evidence type="ECO:0000256" key="13">
    <source>
        <dbReference type="RuleBase" id="RU361215"/>
    </source>
</evidence>
<evidence type="ECO:0000256" key="12">
    <source>
        <dbReference type="PROSITE-ProRule" id="PRU01393"/>
    </source>
</evidence>
<evidence type="ECO:0000256" key="14">
    <source>
        <dbReference type="SAM" id="MobiDB-lite"/>
    </source>
</evidence>
<feature type="region of interest" description="Disordered" evidence="14">
    <location>
        <begin position="243"/>
        <end position="308"/>
    </location>
</feature>
<dbReference type="GO" id="GO:0016579">
    <property type="term" value="P:protein deubiquitination"/>
    <property type="evidence" value="ECO:0007669"/>
    <property type="project" value="InterPro"/>
</dbReference>
<evidence type="ECO:0000256" key="1">
    <source>
        <dbReference type="ARBA" id="ARBA00000707"/>
    </source>
</evidence>
<evidence type="ECO:0000256" key="11">
    <source>
        <dbReference type="PIRSR" id="PIRSR038120-2"/>
    </source>
</evidence>
<reference evidence="16" key="2">
    <citation type="submission" date="2020-11" db="EMBL/GenBank/DDBJ databases">
        <authorList>
            <person name="Cecchin M."/>
            <person name="Marcolungo L."/>
            <person name="Rossato M."/>
            <person name="Girolomoni L."/>
            <person name="Cosentino E."/>
            <person name="Cuine S."/>
            <person name="Li-Beisson Y."/>
            <person name="Delledonne M."/>
            <person name="Ballottari M."/>
        </authorList>
    </citation>
    <scope>NUCLEOTIDE SEQUENCE</scope>
    <source>
        <strain evidence="16">211/11P</strain>
        <tissue evidence="16">Whole cell</tissue>
    </source>
</reference>
<dbReference type="Gene3D" id="3.40.532.10">
    <property type="entry name" value="Peptidase C12, ubiquitin carboxyl-terminal hydrolase"/>
    <property type="match status" value="1"/>
</dbReference>
<dbReference type="InterPro" id="IPR036959">
    <property type="entry name" value="Peptidase_C12_UCH_sf"/>
</dbReference>
<organism evidence="16 17">
    <name type="scientific">Chlorella vulgaris</name>
    <name type="common">Green alga</name>
    <dbReference type="NCBI Taxonomy" id="3077"/>
    <lineage>
        <taxon>Eukaryota</taxon>
        <taxon>Viridiplantae</taxon>
        <taxon>Chlorophyta</taxon>
        <taxon>core chlorophytes</taxon>
        <taxon>Trebouxiophyceae</taxon>
        <taxon>Chlorellales</taxon>
        <taxon>Chlorellaceae</taxon>
        <taxon>Chlorella clade</taxon>
        <taxon>Chlorella</taxon>
    </lineage>
</organism>
<dbReference type="InterPro" id="IPR017390">
    <property type="entry name" value="Ubiquitinyl_hydrolase_UCH37"/>
</dbReference>
<keyword evidence="5 9" id="KW-0833">Ubl conjugation pathway</keyword>
<evidence type="ECO:0000313" key="17">
    <source>
        <dbReference type="Proteomes" id="UP001055712"/>
    </source>
</evidence>
<dbReference type="EMBL" id="SIDB01000012">
    <property type="protein sequence ID" value="KAI3424977.1"/>
    <property type="molecule type" value="Genomic_DNA"/>
</dbReference>
<keyword evidence="17" id="KW-1185">Reference proteome</keyword>